<dbReference type="GO" id="GO:0005198">
    <property type="term" value="F:structural molecule activity"/>
    <property type="evidence" value="ECO:0007669"/>
    <property type="project" value="InterPro"/>
</dbReference>
<sequence length="429" mass="46858">MGNTPSVAKMRLLFNRLLRATGTPGKAATVCSFTRAVVKVLPWFIEGGDLSRENWRTVGRELHAAKVEETVLRMWYLVDNALATDSETIGQLLDEGLKILEKIGKDSKDSSSKDLEEESGAGGGMPSKKSIPPSDISPPLYPPLPSVPPYPEDSPHCCCLASSAPQWSPVVLGSGRTAVKEKGRAMTPVDPEEEERDSPVGRGIQSHRGPIPDWSQFYKPQQIFPVFIDQQGNRGWTPVDFKLLKELQQAVQLYGTHANFTKAVLEGMGSGGLIVEDWRNIVKAVLSGGDSLLWAAAYGELAKKQALANRANRQPAWNEDMCRSPSSWRNDTKPCLGFISESRHHYVTPPLRGGTTQDPALFFCLLGPPRVCCWFFPGWLLVLPRLATVPSTSVEGRFPLPHSPLPRRSDTPPAGSLGGCTGVPLRCSP</sequence>
<reference evidence="3" key="3">
    <citation type="submission" date="2025-09" db="UniProtKB">
        <authorList>
            <consortium name="Ensembl"/>
        </authorList>
    </citation>
    <scope>IDENTIFICATION</scope>
    <source>
        <strain evidence="3">Thorbecke</strain>
    </source>
</reference>
<reference evidence="3 4" key="1">
    <citation type="journal article" date="2011" name="Nature">
        <title>A high-resolution map of human evolutionary constraint using 29 mammals.</title>
        <authorList>
            <person name="Lindblad-Toh K."/>
            <person name="Garber M."/>
            <person name="Zuk O."/>
            <person name="Lin M.F."/>
            <person name="Parker B.J."/>
            <person name="Washietl S."/>
            <person name="Kheradpour P."/>
            <person name="Ernst J."/>
            <person name="Jordan G."/>
            <person name="Mauceli E."/>
            <person name="Ward L.D."/>
            <person name="Lowe C.B."/>
            <person name="Holloway A.K."/>
            <person name="Clamp M."/>
            <person name="Gnerre S."/>
            <person name="Alfoldi J."/>
            <person name="Beal K."/>
            <person name="Chang J."/>
            <person name="Clawson H."/>
            <person name="Cuff J."/>
            <person name="Di Palma F."/>
            <person name="Fitzgerald S."/>
            <person name="Flicek P."/>
            <person name="Guttman M."/>
            <person name="Hubisz M.J."/>
            <person name="Jaffe D.B."/>
            <person name="Jungreis I."/>
            <person name="Kent W.J."/>
            <person name="Kostka D."/>
            <person name="Lara M."/>
            <person name="Martins A.L."/>
            <person name="Massingham T."/>
            <person name="Moltke I."/>
            <person name="Raney B.J."/>
            <person name="Rasmussen M.D."/>
            <person name="Robinson J."/>
            <person name="Stark A."/>
            <person name="Vilella A.J."/>
            <person name="Wen J."/>
            <person name="Xie X."/>
            <person name="Zody M.C."/>
            <person name="Baldwin J."/>
            <person name="Bloom T."/>
            <person name="Chin C.W."/>
            <person name="Heiman D."/>
            <person name="Nicol R."/>
            <person name="Nusbaum C."/>
            <person name="Young S."/>
            <person name="Wilkinson J."/>
            <person name="Worley K.C."/>
            <person name="Kovar C.L."/>
            <person name="Muzny D.M."/>
            <person name="Gibbs R.A."/>
            <person name="Cree A."/>
            <person name="Dihn H.H."/>
            <person name="Fowler G."/>
            <person name="Jhangiani S."/>
            <person name="Joshi V."/>
            <person name="Lee S."/>
            <person name="Lewis L.R."/>
            <person name="Nazareth L.V."/>
            <person name="Okwuonu G."/>
            <person name="Santibanez J."/>
            <person name="Warren W.C."/>
            <person name="Mardis E.R."/>
            <person name="Weinstock G.M."/>
            <person name="Wilson R.K."/>
            <person name="Delehaunty K."/>
            <person name="Dooling D."/>
            <person name="Fronik C."/>
            <person name="Fulton L."/>
            <person name="Fulton B."/>
            <person name="Graves T."/>
            <person name="Minx P."/>
            <person name="Sodergren E."/>
            <person name="Birney E."/>
            <person name="Margulies E.H."/>
            <person name="Herrero J."/>
            <person name="Green E.D."/>
            <person name="Haussler D."/>
            <person name="Siepel A."/>
            <person name="Goldman N."/>
            <person name="Pollard K.S."/>
            <person name="Pedersen J.S."/>
            <person name="Lander E.S."/>
            <person name="Kellis M."/>
        </authorList>
    </citation>
    <scope>NUCLEOTIDE SEQUENCE [LARGE SCALE GENOMIC DNA]</scope>
    <source>
        <strain evidence="3 4">Thorbecke inbred</strain>
    </source>
</reference>
<feature type="region of interest" description="Disordered" evidence="1">
    <location>
        <begin position="397"/>
        <end position="429"/>
    </location>
</feature>
<dbReference type="Gene3D" id="1.10.150.490">
    <property type="entry name" value="Retroviral GAG p10 protein"/>
    <property type="match status" value="1"/>
</dbReference>
<name>A0A5F9CA04_RABIT</name>
<feature type="domain" description="Beta-retroviral matrix protein" evidence="2">
    <location>
        <begin position="13"/>
        <end position="81"/>
    </location>
</feature>
<protein>
    <recommendedName>
        <fullName evidence="2">Beta-retroviral matrix protein domain-containing protein</fullName>
    </recommendedName>
</protein>
<dbReference type="PANTHER" id="PTHR40389:SF3">
    <property type="entry name" value="IGE-BINDING PROTEIN"/>
    <property type="match status" value="1"/>
</dbReference>
<proteinExistence type="predicted"/>
<feature type="compositionally biased region" description="Pro residues" evidence="1">
    <location>
        <begin position="135"/>
        <end position="147"/>
    </location>
</feature>
<dbReference type="InterPro" id="IPR010999">
    <property type="entry name" value="Retrovr_matrix"/>
</dbReference>
<dbReference type="GO" id="GO:0016032">
    <property type="term" value="P:viral process"/>
    <property type="evidence" value="ECO:0007669"/>
    <property type="project" value="InterPro"/>
</dbReference>
<dbReference type="PANTHER" id="PTHR40389">
    <property type="entry name" value="ENDOGENOUS RETROVIRUS GROUP K MEMBER 24 GAG POLYPROTEIN-RELATED"/>
    <property type="match status" value="1"/>
</dbReference>
<feature type="region of interest" description="Disordered" evidence="1">
    <location>
        <begin position="106"/>
        <end position="147"/>
    </location>
</feature>
<dbReference type="InterPro" id="IPR050195">
    <property type="entry name" value="Primate_lentivir_Gag_pol-like"/>
</dbReference>
<dbReference type="Pfam" id="PF00607">
    <property type="entry name" value="Gag_p24"/>
    <property type="match status" value="1"/>
</dbReference>
<feature type="region of interest" description="Disordered" evidence="1">
    <location>
        <begin position="179"/>
        <end position="206"/>
    </location>
</feature>
<dbReference type="GeneTree" id="ENSGT01100000263920"/>
<dbReference type="SMR" id="A0A5F9CA04"/>
<dbReference type="SUPFAM" id="SSF47943">
    <property type="entry name" value="Retrovirus capsid protein, N-terminal core domain"/>
    <property type="match status" value="1"/>
</dbReference>
<organism evidence="3 4">
    <name type="scientific">Oryctolagus cuniculus</name>
    <name type="common">Rabbit</name>
    <dbReference type="NCBI Taxonomy" id="9986"/>
    <lineage>
        <taxon>Eukaryota</taxon>
        <taxon>Metazoa</taxon>
        <taxon>Chordata</taxon>
        <taxon>Craniata</taxon>
        <taxon>Vertebrata</taxon>
        <taxon>Euteleostomi</taxon>
        <taxon>Mammalia</taxon>
        <taxon>Eutheria</taxon>
        <taxon>Euarchontoglires</taxon>
        <taxon>Glires</taxon>
        <taxon>Lagomorpha</taxon>
        <taxon>Leporidae</taxon>
        <taxon>Oryctolagus</taxon>
    </lineage>
</organism>
<dbReference type="Ensembl" id="ENSOCUT00000053074.1">
    <property type="protein sequence ID" value="ENSOCUP00000030555.1"/>
    <property type="gene ID" value="ENSOCUG00000036214.1"/>
</dbReference>
<dbReference type="Proteomes" id="UP000001811">
    <property type="component" value="Chromosome X"/>
</dbReference>
<evidence type="ECO:0000259" key="2">
    <source>
        <dbReference type="Pfam" id="PF02337"/>
    </source>
</evidence>
<reference evidence="3" key="2">
    <citation type="submission" date="2025-08" db="UniProtKB">
        <authorList>
            <consortium name="Ensembl"/>
        </authorList>
    </citation>
    <scope>IDENTIFICATION</scope>
    <source>
        <strain evidence="3">Thorbecke</strain>
    </source>
</reference>
<keyword evidence="4" id="KW-1185">Reference proteome</keyword>
<dbReference type="InterPro" id="IPR003322">
    <property type="entry name" value="B_retro_matrix"/>
</dbReference>
<dbReference type="InParanoid" id="A0A5F9CA04"/>
<dbReference type="EMBL" id="AAGW02040290">
    <property type="status" value="NOT_ANNOTATED_CDS"/>
    <property type="molecule type" value="Genomic_DNA"/>
</dbReference>
<dbReference type="Gene3D" id="1.10.375.10">
    <property type="entry name" value="Human Immunodeficiency Virus Type 1 Capsid Protein"/>
    <property type="match status" value="1"/>
</dbReference>
<dbReference type="AlphaFoldDB" id="A0A5F9CA04"/>
<dbReference type="InterPro" id="IPR038124">
    <property type="entry name" value="B_retro_matrix_sf"/>
</dbReference>
<evidence type="ECO:0000313" key="4">
    <source>
        <dbReference type="Proteomes" id="UP000001811"/>
    </source>
</evidence>
<dbReference type="SUPFAM" id="SSF47836">
    <property type="entry name" value="Retroviral matrix proteins"/>
    <property type="match status" value="1"/>
</dbReference>
<accession>A0A5F9CA04</accession>
<evidence type="ECO:0000256" key="1">
    <source>
        <dbReference type="SAM" id="MobiDB-lite"/>
    </source>
</evidence>
<evidence type="ECO:0000313" key="3">
    <source>
        <dbReference type="Ensembl" id="ENSOCUP00000030555.1"/>
    </source>
</evidence>
<dbReference type="InterPro" id="IPR008919">
    <property type="entry name" value="Retrov_capsid_N"/>
</dbReference>
<dbReference type="Pfam" id="PF02337">
    <property type="entry name" value="Gag_p10"/>
    <property type="match status" value="1"/>
</dbReference>